<name>A0A4R4FI78_9FIRM</name>
<evidence type="ECO:0000313" key="7">
    <source>
        <dbReference type="Proteomes" id="UP000295710"/>
    </source>
</evidence>
<dbReference type="AlphaFoldDB" id="A0A4R4FI78"/>
<gene>
    <name evidence="6" type="ORF">E1963_01440</name>
</gene>
<dbReference type="EMBL" id="SMMX01000001">
    <property type="protein sequence ID" value="TDA23427.1"/>
    <property type="molecule type" value="Genomic_DNA"/>
</dbReference>
<evidence type="ECO:0000256" key="4">
    <source>
        <dbReference type="ARBA" id="ARBA00022833"/>
    </source>
</evidence>
<dbReference type="GO" id="GO:0046872">
    <property type="term" value="F:metal ion binding"/>
    <property type="evidence" value="ECO:0007669"/>
    <property type="project" value="UniProtKB-KW"/>
</dbReference>
<keyword evidence="3 6" id="KW-0378">Hydrolase</keyword>
<keyword evidence="7" id="KW-1185">Reference proteome</keyword>
<evidence type="ECO:0000256" key="1">
    <source>
        <dbReference type="ARBA" id="ARBA00001947"/>
    </source>
</evidence>
<dbReference type="Proteomes" id="UP000295710">
    <property type="component" value="Unassembled WGS sequence"/>
</dbReference>
<keyword evidence="4" id="KW-0862">Zinc</keyword>
<protein>
    <submittedName>
        <fullName evidence="6">MBL fold metallo-hydrolase</fullName>
    </submittedName>
</protein>
<dbReference type="SMART" id="SM00849">
    <property type="entry name" value="Lactamase_B"/>
    <property type="match status" value="1"/>
</dbReference>
<reference evidence="6 7" key="1">
    <citation type="journal article" date="2016" name="Nat. Microbiol.">
        <title>The Mouse Intestinal Bacterial Collection (miBC) provides host-specific insight into cultured diversity and functional potential of the gut microbiota.</title>
        <authorList>
            <person name="Lagkouvardos I."/>
            <person name="Pukall R."/>
            <person name="Abt B."/>
            <person name="Foesel B.U."/>
            <person name="Meier-Kolthoff J.P."/>
            <person name="Kumar N."/>
            <person name="Bresciani A."/>
            <person name="Martinez I."/>
            <person name="Just S."/>
            <person name="Ziegler C."/>
            <person name="Brugiroux S."/>
            <person name="Garzetti D."/>
            <person name="Wenning M."/>
            <person name="Bui T.P."/>
            <person name="Wang J."/>
            <person name="Hugenholtz F."/>
            <person name="Plugge C.M."/>
            <person name="Peterson D.A."/>
            <person name="Hornef M.W."/>
            <person name="Baines J.F."/>
            <person name="Smidt H."/>
            <person name="Walter J."/>
            <person name="Kristiansen K."/>
            <person name="Nielsen H.B."/>
            <person name="Haller D."/>
            <person name="Overmann J."/>
            <person name="Stecher B."/>
            <person name="Clavel T."/>
        </authorList>
    </citation>
    <scope>NUCLEOTIDE SEQUENCE [LARGE SCALE GENOMIC DNA]</scope>
    <source>
        <strain evidence="6 7">DSM 28560</strain>
    </source>
</reference>
<keyword evidence="2" id="KW-0479">Metal-binding</keyword>
<dbReference type="Pfam" id="PF00753">
    <property type="entry name" value="Lactamase_B"/>
    <property type="match status" value="1"/>
</dbReference>
<evidence type="ECO:0000256" key="2">
    <source>
        <dbReference type="ARBA" id="ARBA00022723"/>
    </source>
</evidence>
<organism evidence="6 7">
    <name type="scientific">Extibacter muris</name>
    <dbReference type="NCBI Taxonomy" id="1796622"/>
    <lineage>
        <taxon>Bacteria</taxon>
        <taxon>Bacillati</taxon>
        <taxon>Bacillota</taxon>
        <taxon>Clostridia</taxon>
        <taxon>Lachnospirales</taxon>
        <taxon>Lachnospiraceae</taxon>
        <taxon>Extibacter</taxon>
    </lineage>
</organism>
<accession>A0A4R4FI78</accession>
<dbReference type="RefSeq" id="WP_132274287.1">
    <property type="nucleotide sequence ID" value="NZ_JAOBST010000049.1"/>
</dbReference>
<dbReference type="InterPro" id="IPR051453">
    <property type="entry name" value="MBL_Glyoxalase_II"/>
</dbReference>
<dbReference type="SUPFAM" id="SSF56281">
    <property type="entry name" value="Metallo-hydrolase/oxidoreductase"/>
    <property type="match status" value="1"/>
</dbReference>
<dbReference type="GO" id="GO:0016787">
    <property type="term" value="F:hydrolase activity"/>
    <property type="evidence" value="ECO:0007669"/>
    <property type="project" value="UniProtKB-KW"/>
</dbReference>
<evidence type="ECO:0000313" key="6">
    <source>
        <dbReference type="EMBL" id="TDA23427.1"/>
    </source>
</evidence>
<proteinExistence type="predicted"/>
<dbReference type="InterPro" id="IPR001279">
    <property type="entry name" value="Metallo-B-lactamas"/>
</dbReference>
<dbReference type="PANTHER" id="PTHR46233">
    <property type="entry name" value="HYDROXYACYLGLUTATHIONE HYDROLASE GLOC"/>
    <property type="match status" value="1"/>
</dbReference>
<evidence type="ECO:0000259" key="5">
    <source>
        <dbReference type="SMART" id="SM00849"/>
    </source>
</evidence>
<feature type="domain" description="Metallo-beta-lactamase" evidence="5">
    <location>
        <begin position="12"/>
        <end position="190"/>
    </location>
</feature>
<sequence>MKVEKFVTGIISTNCYLAINEETRQAVVIDPAACPSYLMGHIKSEGLQIEAILLTHGHFDHIMGLDGFLQEFHVPVYVHKDDEQLMTDPGLNQSGVYTSGYTFGMGTYIQDGQAIQAAGFEFKALHTPGHTPGGVCYYAEAEKILFSGDTLFQSSVGRTDFPLGSMSDLVRGIKEKLMVLPDEVLVYPGHMGETTIGYEKSHNPFL</sequence>
<dbReference type="Gene3D" id="3.60.15.10">
    <property type="entry name" value="Ribonuclease Z/Hydroxyacylglutathione hydrolase-like"/>
    <property type="match status" value="1"/>
</dbReference>
<dbReference type="InterPro" id="IPR036866">
    <property type="entry name" value="RibonucZ/Hydroxyglut_hydro"/>
</dbReference>
<comment type="cofactor">
    <cofactor evidence="1">
        <name>Zn(2+)</name>
        <dbReference type="ChEBI" id="CHEBI:29105"/>
    </cofactor>
</comment>
<dbReference type="PANTHER" id="PTHR46233:SF3">
    <property type="entry name" value="HYDROXYACYLGLUTATHIONE HYDROLASE GLOC"/>
    <property type="match status" value="1"/>
</dbReference>
<comment type="caution">
    <text evidence="6">The sequence shown here is derived from an EMBL/GenBank/DDBJ whole genome shotgun (WGS) entry which is preliminary data.</text>
</comment>
<dbReference type="CDD" id="cd06262">
    <property type="entry name" value="metallo-hydrolase-like_MBL-fold"/>
    <property type="match status" value="1"/>
</dbReference>
<evidence type="ECO:0000256" key="3">
    <source>
        <dbReference type="ARBA" id="ARBA00022801"/>
    </source>
</evidence>